<feature type="transmembrane region" description="Helical" evidence="1">
    <location>
        <begin position="6"/>
        <end position="21"/>
    </location>
</feature>
<reference evidence="2" key="1">
    <citation type="submission" date="2005-05" db="EMBL/GenBank/DDBJ databases">
        <authorList>
            <person name="Tseng H.-P."/>
            <person name="Hseu T.-H."/>
            <person name="Buhler D.R."/>
            <person name="Wang W.-D."/>
            <person name="Tsai H.-L."/>
            <person name="Hu C.-H."/>
        </authorList>
    </citation>
    <scope>NUCLEOTIDE SEQUENCE</scope>
    <source>
        <strain evidence="2">IS-6-12-J-cluster-423</strain>
        <tissue evidence="2">Salivary glands</tissue>
    </source>
</reference>
<feature type="transmembrane region" description="Helical" evidence="1">
    <location>
        <begin position="33"/>
        <end position="51"/>
    </location>
</feature>
<sequence>MYNLLGFPVYISLCCIAYLLRRLSSAAISRHPVSPSVAAMYTLYIYIYIYPPPPVSPSLSFHMSLSHHS</sequence>
<name>Q4PN34_IXOSC</name>
<dbReference type="VEuPathDB" id="VectorBase:ISCI003214"/>
<protein>
    <submittedName>
        <fullName evidence="2">Putative secreted proline rich salivary protein</fullName>
    </submittedName>
</protein>
<organism evidence="2">
    <name type="scientific">Ixodes scapularis</name>
    <name type="common">Black-legged tick</name>
    <name type="synonym">Deer tick</name>
    <dbReference type="NCBI Taxonomy" id="6945"/>
    <lineage>
        <taxon>Eukaryota</taxon>
        <taxon>Metazoa</taxon>
        <taxon>Ecdysozoa</taxon>
        <taxon>Arthropoda</taxon>
        <taxon>Chelicerata</taxon>
        <taxon>Arachnida</taxon>
        <taxon>Acari</taxon>
        <taxon>Parasitiformes</taxon>
        <taxon>Ixodida</taxon>
        <taxon>Ixodoidea</taxon>
        <taxon>Ixodidae</taxon>
        <taxon>Ixodinae</taxon>
        <taxon>Ixodes</taxon>
    </lineage>
</organism>
<accession>Q4PN34</accession>
<reference evidence="2" key="2">
    <citation type="journal article" date="2006" name="Insect Biochem. Mol. Biol.">
        <title>An annotated catalog of salivary gland transcripts from Ixodes scapularis ticks.</title>
        <authorList>
            <person name="Ribeiro J.M."/>
            <person name="Alarcon-Chaidez F."/>
            <person name="Francischetti I.M."/>
            <person name="Mans B.J."/>
            <person name="Mather T.N."/>
            <person name="Valenzuela J.G."/>
            <person name="Wikel S.K."/>
        </authorList>
    </citation>
    <scope>NUCLEOTIDE SEQUENCE</scope>
    <source>
        <strain evidence="2">IS-6-12-J-cluster-423</strain>
        <tissue evidence="2">Salivary glands</tissue>
    </source>
</reference>
<dbReference type="VEuPathDB" id="VectorBase:ISCW003214"/>
<dbReference type="AlphaFoldDB" id="Q4PN34"/>
<keyword evidence="1" id="KW-0472">Membrane</keyword>
<proteinExistence type="evidence at transcript level"/>
<keyword evidence="1" id="KW-0812">Transmembrane</keyword>
<evidence type="ECO:0000256" key="1">
    <source>
        <dbReference type="SAM" id="Phobius"/>
    </source>
</evidence>
<keyword evidence="1" id="KW-1133">Transmembrane helix</keyword>
<dbReference type="EMBL" id="DQ065939">
    <property type="protein sequence ID" value="AAY66576.1"/>
    <property type="molecule type" value="mRNA"/>
</dbReference>
<evidence type="ECO:0000313" key="2">
    <source>
        <dbReference type="EMBL" id="AAY66576.1"/>
    </source>
</evidence>